<keyword evidence="7" id="KW-0325">Glycoprotein</keyword>
<evidence type="ECO:0000256" key="7">
    <source>
        <dbReference type="ARBA" id="ARBA00023180"/>
    </source>
</evidence>
<comment type="similarity">
    <text evidence="2 9">Belongs to the fungal hydrophobin family.</text>
</comment>
<dbReference type="Proteomes" id="UP000219338">
    <property type="component" value="Unassembled WGS sequence"/>
</dbReference>
<keyword evidence="6 9" id="KW-1015">Disulfide bond</keyword>
<evidence type="ECO:0000313" key="12">
    <source>
        <dbReference type="Proteomes" id="UP000219338"/>
    </source>
</evidence>
<evidence type="ECO:0000256" key="9">
    <source>
        <dbReference type="RuleBase" id="RU365009"/>
    </source>
</evidence>
<evidence type="ECO:0000256" key="2">
    <source>
        <dbReference type="ARBA" id="ARBA00010446"/>
    </source>
</evidence>
<sequence>MKFATIFFSVVVLFATFAAALPSRETNADRLARGLPPMPPTVRSPTRVARNKPSGTPSQCSTGSLQCCDSVQSSTSSVVSALLGLLGIHLGGAAVPVGLTCSPLSVIGIGGNSCSQQTVCCENNSFNGLIAIGCTPINIGL</sequence>
<dbReference type="SMART" id="SM00075">
    <property type="entry name" value="HYDRO"/>
    <property type="match status" value="1"/>
</dbReference>
<organism evidence="11 12">
    <name type="scientific">Armillaria ostoyae</name>
    <name type="common">Armillaria root rot fungus</name>
    <dbReference type="NCBI Taxonomy" id="47428"/>
    <lineage>
        <taxon>Eukaryota</taxon>
        <taxon>Fungi</taxon>
        <taxon>Dikarya</taxon>
        <taxon>Basidiomycota</taxon>
        <taxon>Agaricomycotina</taxon>
        <taxon>Agaricomycetes</taxon>
        <taxon>Agaricomycetidae</taxon>
        <taxon>Agaricales</taxon>
        <taxon>Marasmiineae</taxon>
        <taxon>Physalacriaceae</taxon>
        <taxon>Armillaria</taxon>
    </lineage>
</organism>
<dbReference type="OMA" id="YNANARD"/>
<comment type="subcellular location">
    <subcellularLocation>
        <location evidence="1 9">Secreted</location>
        <location evidence="1 9">Cell wall</location>
    </subcellularLocation>
</comment>
<feature type="region of interest" description="Disordered" evidence="10">
    <location>
        <begin position="30"/>
        <end position="59"/>
    </location>
</feature>
<dbReference type="GO" id="GO:0005199">
    <property type="term" value="F:structural constituent of cell wall"/>
    <property type="evidence" value="ECO:0007669"/>
    <property type="project" value="InterPro"/>
</dbReference>
<dbReference type="InterPro" id="IPR019778">
    <property type="entry name" value="Class_I_Hydrophobin_CS"/>
</dbReference>
<evidence type="ECO:0000256" key="4">
    <source>
        <dbReference type="ARBA" id="ARBA00022525"/>
    </source>
</evidence>
<evidence type="ECO:0000313" key="11">
    <source>
        <dbReference type="EMBL" id="SJL10183.1"/>
    </source>
</evidence>
<keyword evidence="3 9" id="KW-0134">Cell wall</keyword>
<dbReference type="STRING" id="47428.A0A284RN43"/>
<keyword evidence="12" id="KW-1185">Reference proteome</keyword>
<dbReference type="OrthoDB" id="4225815at2759"/>
<comment type="subunit">
    <text evidence="8">Self-assembles to form functional amyloid fibrils called rodlets. Self-assembly into fibrillar rodlets occurs spontaneously at hydrophobic:hydrophilic interfaces and the rodlets further associate laterally to form amphipathic monolayers.</text>
</comment>
<dbReference type="CDD" id="cd23507">
    <property type="entry name" value="hydrophobin_I"/>
    <property type="match status" value="1"/>
</dbReference>
<dbReference type="InterPro" id="IPR001338">
    <property type="entry name" value="Class_I_Hydrophobin"/>
</dbReference>
<feature type="signal peptide" evidence="9">
    <location>
        <begin position="1"/>
        <end position="20"/>
    </location>
</feature>
<evidence type="ECO:0000256" key="1">
    <source>
        <dbReference type="ARBA" id="ARBA00004191"/>
    </source>
</evidence>
<evidence type="ECO:0000256" key="3">
    <source>
        <dbReference type="ARBA" id="ARBA00022512"/>
    </source>
</evidence>
<keyword evidence="5 9" id="KW-0732">Signal</keyword>
<dbReference type="GO" id="GO:0009277">
    <property type="term" value="C:fungal-type cell wall"/>
    <property type="evidence" value="ECO:0007669"/>
    <property type="project" value="InterPro"/>
</dbReference>
<gene>
    <name evidence="11" type="ORF">ARMOST_13567</name>
</gene>
<feature type="chain" id="PRO_5013988488" description="Hydrophobin" evidence="9">
    <location>
        <begin position="21"/>
        <end position="141"/>
    </location>
</feature>
<protein>
    <recommendedName>
        <fullName evidence="9">Hydrophobin</fullName>
    </recommendedName>
</protein>
<dbReference type="AlphaFoldDB" id="A0A284RN43"/>
<evidence type="ECO:0000256" key="10">
    <source>
        <dbReference type="SAM" id="MobiDB-lite"/>
    </source>
</evidence>
<dbReference type="PROSITE" id="PS00956">
    <property type="entry name" value="HYDROPHOBIN"/>
    <property type="match status" value="1"/>
</dbReference>
<evidence type="ECO:0000256" key="6">
    <source>
        <dbReference type="ARBA" id="ARBA00023157"/>
    </source>
</evidence>
<proteinExistence type="inferred from homology"/>
<accession>A0A284RN43</accession>
<evidence type="ECO:0000256" key="5">
    <source>
        <dbReference type="ARBA" id="ARBA00022729"/>
    </source>
</evidence>
<dbReference type="Pfam" id="PF01185">
    <property type="entry name" value="Hydrophobin"/>
    <property type="match status" value="1"/>
</dbReference>
<name>A0A284RN43_ARMOS</name>
<dbReference type="EMBL" id="FUEG01000011">
    <property type="protein sequence ID" value="SJL10183.1"/>
    <property type="molecule type" value="Genomic_DNA"/>
</dbReference>
<reference evidence="12" key="1">
    <citation type="journal article" date="2017" name="Nat. Ecol. Evol.">
        <title>Genome expansion and lineage-specific genetic innovations in the forest pathogenic fungi Armillaria.</title>
        <authorList>
            <person name="Sipos G."/>
            <person name="Prasanna A.N."/>
            <person name="Walter M.C."/>
            <person name="O'Connor E."/>
            <person name="Balint B."/>
            <person name="Krizsan K."/>
            <person name="Kiss B."/>
            <person name="Hess J."/>
            <person name="Varga T."/>
            <person name="Slot J."/>
            <person name="Riley R."/>
            <person name="Boka B."/>
            <person name="Rigling D."/>
            <person name="Barry K."/>
            <person name="Lee J."/>
            <person name="Mihaltcheva S."/>
            <person name="LaButti K."/>
            <person name="Lipzen A."/>
            <person name="Waldron R."/>
            <person name="Moloney N.M."/>
            <person name="Sperisen C."/>
            <person name="Kredics L."/>
            <person name="Vagvoelgyi C."/>
            <person name="Patrignani A."/>
            <person name="Fitzpatrick D."/>
            <person name="Nagy I."/>
            <person name="Doyle S."/>
            <person name="Anderson J.B."/>
            <person name="Grigoriev I.V."/>
            <person name="Gueldener U."/>
            <person name="Muensterkoetter M."/>
            <person name="Nagy L.G."/>
        </authorList>
    </citation>
    <scope>NUCLEOTIDE SEQUENCE [LARGE SCALE GENOMIC DNA]</scope>
    <source>
        <strain evidence="12">C18/9</strain>
    </source>
</reference>
<keyword evidence="4 9" id="KW-0964">Secreted</keyword>
<evidence type="ECO:0000256" key="8">
    <source>
        <dbReference type="ARBA" id="ARBA00093546"/>
    </source>
</evidence>